<name>A0A2P4SFW2_BAMTH</name>
<dbReference type="SUPFAM" id="SSF56436">
    <property type="entry name" value="C-type lectin-like"/>
    <property type="match status" value="1"/>
</dbReference>
<sequence length="152" mass="17345">FKLLLSPLSFRESALNQKDIMLGFLSEDNESALHCKTLRSLFSLGLAGASLVSVEDSAEASFLTYIIEPLEGKTSTFWTGMYRNVDGEWLWLDNTAVNFVNWNTGEPSPQQNEHCVEMYANSGYWNNIYCTSYKGYVCKKLKSKCYIYIFLI</sequence>
<dbReference type="SMART" id="SM00034">
    <property type="entry name" value="CLECT"/>
    <property type="match status" value="1"/>
</dbReference>
<evidence type="ECO:0000313" key="3">
    <source>
        <dbReference type="EMBL" id="POI22998.1"/>
    </source>
</evidence>
<dbReference type="PANTHER" id="PTHR22803">
    <property type="entry name" value="MANNOSE, PHOSPHOLIPASE, LECTIN RECEPTOR RELATED"/>
    <property type="match status" value="1"/>
</dbReference>
<dbReference type="Proteomes" id="UP000237246">
    <property type="component" value="Unassembled WGS sequence"/>
</dbReference>
<dbReference type="InterPro" id="IPR018378">
    <property type="entry name" value="C-type_lectin_CS"/>
</dbReference>
<feature type="domain" description="C-type lectin" evidence="2">
    <location>
        <begin position="29"/>
        <end position="139"/>
    </location>
</feature>
<dbReference type="PROSITE" id="PS50041">
    <property type="entry name" value="C_TYPE_LECTIN_2"/>
    <property type="match status" value="1"/>
</dbReference>
<dbReference type="AlphaFoldDB" id="A0A2P4SFW2"/>
<dbReference type="FunFam" id="3.10.100.10:FF:000031">
    <property type="entry name" value="macrophage mannose receptor 1"/>
    <property type="match status" value="1"/>
</dbReference>
<keyword evidence="4" id="KW-1185">Reference proteome</keyword>
<evidence type="ECO:0000259" key="2">
    <source>
        <dbReference type="PROSITE" id="PS50041"/>
    </source>
</evidence>
<protein>
    <recommendedName>
        <fullName evidence="2">C-type lectin domain-containing protein</fullName>
    </recommendedName>
</protein>
<evidence type="ECO:0000256" key="1">
    <source>
        <dbReference type="ARBA" id="ARBA00023157"/>
    </source>
</evidence>
<feature type="non-terminal residue" evidence="3">
    <location>
        <position position="1"/>
    </location>
</feature>
<dbReference type="EMBL" id="PPHD01052723">
    <property type="protein sequence ID" value="POI22998.1"/>
    <property type="molecule type" value="Genomic_DNA"/>
</dbReference>
<organism evidence="3 4">
    <name type="scientific">Bambusicola thoracicus</name>
    <name type="common">Chinese bamboo-partridge</name>
    <name type="synonym">Perdix thoracica</name>
    <dbReference type="NCBI Taxonomy" id="9083"/>
    <lineage>
        <taxon>Eukaryota</taxon>
        <taxon>Metazoa</taxon>
        <taxon>Chordata</taxon>
        <taxon>Craniata</taxon>
        <taxon>Vertebrata</taxon>
        <taxon>Euteleostomi</taxon>
        <taxon>Archelosauria</taxon>
        <taxon>Archosauria</taxon>
        <taxon>Dinosauria</taxon>
        <taxon>Saurischia</taxon>
        <taxon>Theropoda</taxon>
        <taxon>Coelurosauria</taxon>
        <taxon>Aves</taxon>
        <taxon>Neognathae</taxon>
        <taxon>Galloanserae</taxon>
        <taxon>Galliformes</taxon>
        <taxon>Phasianidae</taxon>
        <taxon>Perdicinae</taxon>
        <taxon>Bambusicola</taxon>
    </lineage>
</organism>
<keyword evidence="1" id="KW-1015">Disulfide bond</keyword>
<comment type="caution">
    <text evidence="3">The sequence shown here is derived from an EMBL/GenBank/DDBJ whole genome shotgun (WGS) entry which is preliminary data.</text>
</comment>
<proteinExistence type="predicted"/>
<dbReference type="Gene3D" id="3.10.100.10">
    <property type="entry name" value="Mannose-Binding Protein A, subunit A"/>
    <property type="match status" value="1"/>
</dbReference>
<dbReference type="CDD" id="cd00037">
    <property type="entry name" value="CLECT"/>
    <property type="match status" value="1"/>
</dbReference>
<dbReference type="OrthoDB" id="441660at2759"/>
<gene>
    <name evidence="3" type="ORF">CIB84_013254</name>
</gene>
<accession>A0A2P4SFW2</accession>
<dbReference type="InterPro" id="IPR016187">
    <property type="entry name" value="CTDL_fold"/>
</dbReference>
<dbReference type="InterPro" id="IPR001304">
    <property type="entry name" value="C-type_lectin-like"/>
</dbReference>
<dbReference type="InterPro" id="IPR016186">
    <property type="entry name" value="C-type_lectin-like/link_sf"/>
</dbReference>
<reference evidence="3 4" key="1">
    <citation type="submission" date="2018-01" db="EMBL/GenBank/DDBJ databases">
        <title>Comparison of the Chinese Bamboo Partridge and Red Junglefowl genome sequences highlights the importance of demography in genome evolution.</title>
        <authorList>
            <person name="Tiley G.P."/>
            <person name="Kimball R.T."/>
            <person name="Braun E.L."/>
            <person name="Burleigh J.G."/>
        </authorList>
    </citation>
    <scope>NUCLEOTIDE SEQUENCE [LARGE SCALE GENOMIC DNA]</scope>
    <source>
        <strain evidence="3">RTK389</strain>
        <tissue evidence="3">Blood</tissue>
    </source>
</reference>
<evidence type="ECO:0000313" key="4">
    <source>
        <dbReference type="Proteomes" id="UP000237246"/>
    </source>
</evidence>
<dbReference type="PROSITE" id="PS00615">
    <property type="entry name" value="C_TYPE_LECTIN_1"/>
    <property type="match status" value="1"/>
</dbReference>
<dbReference type="InterPro" id="IPR050111">
    <property type="entry name" value="C-type_lectin/snaclec_domain"/>
</dbReference>
<dbReference type="Pfam" id="PF00059">
    <property type="entry name" value="Lectin_C"/>
    <property type="match status" value="1"/>
</dbReference>